<dbReference type="SUPFAM" id="SSF158235">
    <property type="entry name" value="SOCS box-like"/>
    <property type="match status" value="1"/>
</dbReference>
<dbReference type="SMART" id="SM00248">
    <property type="entry name" value="ANK"/>
    <property type="match status" value="7"/>
</dbReference>
<feature type="repeat" description="ANK" evidence="3">
    <location>
        <begin position="220"/>
        <end position="252"/>
    </location>
</feature>
<dbReference type="PROSITE" id="PS50297">
    <property type="entry name" value="ANK_REP_REGION"/>
    <property type="match status" value="2"/>
</dbReference>
<evidence type="ECO:0000256" key="1">
    <source>
        <dbReference type="ARBA" id="ARBA00022737"/>
    </source>
</evidence>
<organism evidence="5 7">
    <name type="scientific">Crassostrea virginica</name>
    <name type="common">Eastern oyster</name>
    <dbReference type="NCBI Taxonomy" id="6565"/>
    <lineage>
        <taxon>Eukaryota</taxon>
        <taxon>Metazoa</taxon>
        <taxon>Spiralia</taxon>
        <taxon>Lophotrochozoa</taxon>
        <taxon>Mollusca</taxon>
        <taxon>Bivalvia</taxon>
        <taxon>Autobranchia</taxon>
        <taxon>Pteriomorphia</taxon>
        <taxon>Ostreida</taxon>
        <taxon>Ostreoidea</taxon>
        <taxon>Ostreidae</taxon>
        <taxon>Crassostrea</taxon>
    </lineage>
</organism>
<gene>
    <name evidence="6 7" type="primary">LOC111123080</name>
</gene>
<reference evidence="6 7" key="1">
    <citation type="submission" date="2025-04" db="UniProtKB">
        <authorList>
            <consortium name="RefSeq"/>
        </authorList>
    </citation>
    <scope>IDENTIFICATION</scope>
    <source>
        <tissue evidence="6 7">Whole sample</tissue>
    </source>
</reference>
<dbReference type="InterPro" id="IPR036036">
    <property type="entry name" value="SOCS_box-like_dom_sf"/>
</dbReference>
<accession>A0A8B8CYC7</accession>
<dbReference type="PANTHER" id="PTHR24189">
    <property type="entry name" value="MYOTROPHIN"/>
    <property type="match status" value="1"/>
</dbReference>
<sequence length="363" mass="39960">MDLVDPSLTKEDAIHTLLGCLRADNGDLAEPILRTHFTEAKLSDFPRQCTELLTCVAERGSLDLLLKLLAHVDDKFLATPFSSQTLLTKLLAVAVSNGNCSVCGALLELGADPNGQVNGQTILHKAVSQTQENVLKALADGGADFTQRDKRGENLIFTVIVSTIPNKVDLVRWLISRGADPRSFGASGKQPVHVAAAHAPDVIPPLLELGCDVNQLDVIHGDTPLHIACCRCNEKSIETLVKCGAQINSLNNNGETPLTKLLKYATNTVDFHSKSRIKLARELIRNGFVCKNTDSRKAVKRNKVLELYLRLQREPRPVSSLQQLSRLKIRETITPVVERKAVLSLDIPHHLKKYLMFIEFGFS</sequence>
<dbReference type="Pfam" id="PF12796">
    <property type="entry name" value="Ank_2"/>
    <property type="match status" value="2"/>
</dbReference>
<dbReference type="RefSeq" id="XP_022320881.1">
    <property type="nucleotide sequence ID" value="XM_022465173.1"/>
</dbReference>
<keyword evidence="1" id="KW-0677">Repeat</keyword>
<dbReference type="InterPro" id="IPR001496">
    <property type="entry name" value="SOCS_box"/>
</dbReference>
<dbReference type="Proteomes" id="UP000694844">
    <property type="component" value="Chromosome 3"/>
</dbReference>
<dbReference type="Gene3D" id="1.25.40.20">
    <property type="entry name" value="Ankyrin repeat-containing domain"/>
    <property type="match status" value="1"/>
</dbReference>
<feature type="domain" description="SOCS box" evidence="4">
    <location>
        <begin position="306"/>
        <end position="361"/>
    </location>
</feature>
<keyword evidence="2 3" id="KW-0040">ANK repeat</keyword>
<dbReference type="PROSITE" id="PS50225">
    <property type="entry name" value="SOCS"/>
    <property type="match status" value="1"/>
</dbReference>
<dbReference type="AlphaFoldDB" id="A0A8B8CYC7"/>
<dbReference type="InterPro" id="IPR036770">
    <property type="entry name" value="Ankyrin_rpt-contain_sf"/>
</dbReference>
<evidence type="ECO:0000313" key="6">
    <source>
        <dbReference type="RefSeq" id="XP_022320881.1"/>
    </source>
</evidence>
<evidence type="ECO:0000256" key="2">
    <source>
        <dbReference type="ARBA" id="ARBA00023043"/>
    </source>
</evidence>
<proteinExistence type="predicted"/>
<dbReference type="GeneID" id="111123080"/>
<evidence type="ECO:0000259" key="4">
    <source>
        <dbReference type="PROSITE" id="PS50225"/>
    </source>
</evidence>
<dbReference type="Pfam" id="PF07525">
    <property type="entry name" value="SOCS_box"/>
    <property type="match status" value="1"/>
</dbReference>
<dbReference type="InterPro" id="IPR050745">
    <property type="entry name" value="Multifunctional_regulatory"/>
</dbReference>
<dbReference type="InterPro" id="IPR002110">
    <property type="entry name" value="Ankyrin_rpt"/>
</dbReference>
<feature type="repeat" description="ANK" evidence="3">
    <location>
        <begin position="118"/>
        <end position="150"/>
    </location>
</feature>
<dbReference type="KEGG" id="cvn:111123080"/>
<evidence type="ECO:0000256" key="3">
    <source>
        <dbReference type="PROSITE-ProRule" id="PRU00023"/>
    </source>
</evidence>
<dbReference type="SMART" id="SM00969">
    <property type="entry name" value="SOCS_box"/>
    <property type="match status" value="1"/>
</dbReference>
<name>A0A8B8CYC7_CRAVI</name>
<evidence type="ECO:0000313" key="5">
    <source>
        <dbReference type="Proteomes" id="UP000694844"/>
    </source>
</evidence>
<dbReference type="PROSITE" id="PS50088">
    <property type="entry name" value="ANK_REPEAT"/>
    <property type="match status" value="2"/>
</dbReference>
<dbReference type="RefSeq" id="XP_022320882.1">
    <property type="nucleotide sequence ID" value="XM_022465174.1"/>
</dbReference>
<evidence type="ECO:0000313" key="7">
    <source>
        <dbReference type="RefSeq" id="XP_022320882.1"/>
    </source>
</evidence>
<keyword evidence="5" id="KW-1185">Reference proteome</keyword>
<dbReference type="OrthoDB" id="194358at2759"/>
<dbReference type="GO" id="GO:0035556">
    <property type="term" value="P:intracellular signal transduction"/>
    <property type="evidence" value="ECO:0007669"/>
    <property type="project" value="InterPro"/>
</dbReference>
<dbReference type="SUPFAM" id="SSF48403">
    <property type="entry name" value="Ankyrin repeat"/>
    <property type="match status" value="1"/>
</dbReference>
<protein>
    <submittedName>
        <fullName evidence="6 7">Ankyrin repeat and SOCS box protein 8-like</fullName>
    </submittedName>
</protein>
<dbReference type="PANTHER" id="PTHR24189:SF50">
    <property type="entry name" value="ANKYRIN REPEAT AND SOCS BOX PROTEIN 2"/>
    <property type="match status" value="1"/>
</dbReference>